<dbReference type="Proteomes" id="UP001153069">
    <property type="component" value="Unassembled WGS sequence"/>
</dbReference>
<protein>
    <submittedName>
        <fullName evidence="2">Uncharacterized protein</fullName>
    </submittedName>
</protein>
<proteinExistence type="predicted"/>
<dbReference type="EMBL" id="CAICTM010001185">
    <property type="protein sequence ID" value="CAB9521352.1"/>
    <property type="molecule type" value="Genomic_DNA"/>
</dbReference>
<feature type="compositionally biased region" description="Basic and acidic residues" evidence="1">
    <location>
        <begin position="140"/>
        <end position="157"/>
    </location>
</feature>
<accession>A0A9N8HQE9</accession>
<keyword evidence="3" id="KW-1185">Reference proteome</keyword>
<evidence type="ECO:0000313" key="2">
    <source>
        <dbReference type="EMBL" id="CAB9521352.1"/>
    </source>
</evidence>
<feature type="compositionally biased region" description="Polar residues" evidence="1">
    <location>
        <begin position="239"/>
        <end position="250"/>
    </location>
</feature>
<dbReference type="AlphaFoldDB" id="A0A9N8HQE9"/>
<reference evidence="2" key="1">
    <citation type="submission" date="2020-06" db="EMBL/GenBank/DDBJ databases">
        <authorList>
            <consortium name="Plant Systems Biology data submission"/>
        </authorList>
    </citation>
    <scope>NUCLEOTIDE SEQUENCE</scope>
    <source>
        <strain evidence="2">D6</strain>
    </source>
</reference>
<feature type="compositionally biased region" description="Low complexity" evidence="1">
    <location>
        <begin position="194"/>
        <end position="204"/>
    </location>
</feature>
<sequence length="341" mass="36418">MKGANGRCGISTNEEETTAAMSTEATMMRACKEDNPSGCTVDTAVPVVDLLTNRKEVDDKKPGAMFATASSSASLSKKGLSRTPEKLADKLNAERGTHQSTHQVDLDTAVVTKKPGAIYATRSSSASLSKKGLSRTPKQLADRHQVDVDTAVDDKKPGAIFATPRSSASLSRKGLSRTPEQLAHKRNAARGKHSPSSSTTTSPTKNSGRNSTIGAVMESHGLGRSTKAQQAKRAMCSGATLQLDRNTTTDSTKHNNNVNNKGNTKGLQRKSPSGVDTQQTTAHDVMTMTTLCDLRKNSRAPAALTTAEEVTGPRDRHHDEENHFEQGIRKRRGSVGELAMP</sequence>
<name>A0A9N8HQE9_9STRA</name>
<feature type="compositionally biased region" description="Low complexity" evidence="1">
    <location>
        <begin position="69"/>
        <end position="78"/>
    </location>
</feature>
<feature type="compositionally biased region" description="Basic and acidic residues" evidence="1">
    <location>
        <begin position="311"/>
        <end position="328"/>
    </location>
</feature>
<feature type="region of interest" description="Disordered" evidence="1">
    <location>
        <begin position="299"/>
        <end position="341"/>
    </location>
</feature>
<comment type="caution">
    <text evidence="2">The sequence shown here is derived from an EMBL/GenBank/DDBJ whole genome shotgun (WGS) entry which is preliminary data.</text>
</comment>
<feature type="compositionally biased region" description="Basic and acidic residues" evidence="1">
    <location>
        <begin position="83"/>
        <end position="97"/>
    </location>
</feature>
<evidence type="ECO:0000313" key="3">
    <source>
        <dbReference type="Proteomes" id="UP001153069"/>
    </source>
</evidence>
<feature type="region of interest" description="Disordered" evidence="1">
    <location>
        <begin position="67"/>
        <end position="280"/>
    </location>
</feature>
<feature type="compositionally biased region" description="Basic residues" evidence="1">
    <location>
        <begin position="184"/>
        <end position="193"/>
    </location>
</feature>
<evidence type="ECO:0000256" key="1">
    <source>
        <dbReference type="SAM" id="MobiDB-lite"/>
    </source>
</evidence>
<feature type="compositionally biased region" description="Low complexity" evidence="1">
    <location>
        <begin position="254"/>
        <end position="266"/>
    </location>
</feature>
<feature type="compositionally biased region" description="Polar residues" evidence="1">
    <location>
        <begin position="270"/>
        <end position="280"/>
    </location>
</feature>
<gene>
    <name evidence="2" type="ORF">SEMRO_1187_G250490.1</name>
</gene>
<organism evidence="2 3">
    <name type="scientific">Seminavis robusta</name>
    <dbReference type="NCBI Taxonomy" id="568900"/>
    <lineage>
        <taxon>Eukaryota</taxon>
        <taxon>Sar</taxon>
        <taxon>Stramenopiles</taxon>
        <taxon>Ochrophyta</taxon>
        <taxon>Bacillariophyta</taxon>
        <taxon>Bacillariophyceae</taxon>
        <taxon>Bacillariophycidae</taxon>
        <taxon>Naviculales</taxon>
        <taxon>Naviculaceae</taxon>
        <taxon>Seminavis</taxon>
    </lineage>
</organism>